<evidence type="ECO:0000313" key="2">
    <source>
        <dbReference type="Proteomes" id="UP000199137"/>
    </source>
</evidence>
<organism evidence="1 2">
    <name type="scientific">Amycolatopsis rubida</name>
    <dbReference type="NCBI Taxonomy" id="112413"/>
    <lineage>
        <taxon>Bacteria</taxon>
        <taxon>Bacillati</taxon>
        <taxon>Actinomycetota</taxon>
        <taxon>Actinomycetes</taxon>
        <taxon>Pseudonocardiales</taxon>
        <taxon>Pseudonocardiaceae</taxon>
        <taxon>Amycolatopsis</taxon>
    </lineage>
</organism>
<protein>
    <submittedName>
        <fullName evidence="1">Uncharacterized protein</fullName>
    </submittedName>
</protein>
<dbReference type="Proteomes" id="UP000199137">
    <property type="component" value="Unassembled WGS sequence"/>
</dbReference>
<dbReference type="STRING" id="112413.SAMN05421854_104153"/>
<reference evidence="1 2" key="1">
    <citation type="submission" date="2016-10" db="EMBL/GenBank/DDBJ databases">
        <authorList>
            <person name="de Groot N.N."/>
        </authorList>
    </citation>
    <scope>NUCLEOTIDE SEQUENCE [LARGE SCALE GENOMIC DNA]</scope>
    <source>
        <strain evidence="1 2">DSM 44637</strain>
    </source>
</reference>
<evidence type="ECO:0000313" key="1">
    <source>
        <dbReference type="EMBL" id="SFP13281.1"/>
    </source>
</evidence>
<proteinExistence type="predicted"/>
<accession>A0A1I5MW84</accession>
<gene>
    <name evidence="1" type="ORF">SAMN05421854_104153</name>
</gene>
<dbReference type="EMBL" id="FOWC01000004">
    <property type="protein sequence ID" value="SFP13281.1"/>
    <property type="molecule type" value="Genomic_DNA"/>
</dbReference>
<dbReference type="AlphaFoldDB" id="A0A1I5MW84"/>
<name>A0A1I5MW84_9PSEU</name>
<sequence length="51" mass="5527">MTIQTNAVTANSVQAKGYAANVRLLPRGWVKLVHRGGADGSRTFRDNPVCE</sequence>